<dbReference type="EMBL" id="JOMQ01000002">
    <property type="protein sequence ID" value="OUJ04465.1"/>
    <property type="molecule type" value="Genomic_DNA"/>
</dbReference>
<feature type="chain" id="PRO_5044568777" description="Peptidyl-prolyl cis-trans isomerase" evidence="7">
    <location>
        <begin position="25"/>
        <end position="163"/>
    </location>
</feature>
<evidence type="ECO:0000256" key="2">
    <source>
        <dbReference type="ARBA" id="ARBA00006577"/>
    </source>
</evidence>
<proteinExistence type="inferred from homology"/>
<dbReference type="EMBL" id="BJVU01000005">
    <property type="protein sequence ID" value="GEL58852.1"/>
    <property type="molecule type" value="Genomic_DNA"/>
</dbReference>
<dbReference type="STRING" id="1231339.Abci_001_004"/>
<accession>A0A0D6N088</accession>
<dbReference type="PANTHER" id="PTHR43811">
    <property type="entry name" value="FKBP-TYPE PEPTIDYL-PROLYL CIS-TRANS ISOMERASE FKPA"/>
    <property type="match status" value="1"/>
</dbReference>
<comment type="similarity">
    <text evidence="2 6">Belongs to the FKBP-type PPIase family.</text>
</comment>
<dbReference type="PROSITE" id="PS50059">
    <property type="entry name" value="FKBP_PPIASE"/>
    <property type="match status" value="1"/>
</dbReference>
<dbReference type="PROSITE" id="PS51257">
    <property type="entry name" value="PROKAR_LIPOPROTEIN"/>
    <property type="match status" value="1"/>
</dbReference>
<evidence type="ECO:0000313" key="12">
    <source>
        <dbReference type="Proteomes" id="UP000032671"/>
    </source>
</evidence>
<dbReference type="AlphaFoldDB" id="A0A1Z5YYM2"/>
<evidence type="ECO:0000313" key="11">
    <source>
        <dbReference type="EMBL" id="OUJ04465.1"/>
    </source>
</evidence>
<evidence type="ECO:0000256" key="5">
    <source>
        <dbReference type="PROSITE-ProRule" id="PRU00277"/>
    </source>
</evidence>
<dbReference type="InterPro" id="IPR046357">
    <property type="entry name" value="PPIase_dom_sf"/>
</dbReference>
<evidence type="ECO:0000256" key="6">
    <source>
        <dbReference type="RuleBase" id="RU003915"/>
    </source>
</evidence>
<dbReference type="PANTHER" id="PTHR43811:SF19">
    <property type="entry name" value="39 KDA FK506-BINDING NUCLEAR PROTEIN"/>
    <property type="match status" value="1"/>
</dbReference>
<reference evidence="11 13" key="2">
    <citation type="submission" date="2014-06" db="EMBL/GenBank/DDBJ databases">
        <authorList>
            <person name="Ju J."/>
            <person name="Zhang J."/>
        </authorList>
    </citation>
    <scope>NUCLEOTIDE SEQUENCE [LARGE SCALE GENOMIC DNA]</scope>
    <source>
        <strain evidence="11 13">DsW_47</strain>
    </source>
</reference>
<evidence type="ECO:0000256" key="7">
    <source>
        <dbReference type="SAM" id="SignalP"/>
    </source>
</evidence>
<dbReference type="EC" id="5.2.1.8" evidence="6"/>
<dbReference type="Gene3D" id="3.10.50.40">
    <property type="match status" value="1"/>
</dbReference>
<dbReference type="GO" id="GO:0003755">
    <property type="term" value="F:peptidyl-prolyl cis-trans isomerase activity"/>
    <property type="evidence" value="ECO:0007669"/>
    <property type="project" value="UniProtKB-UniRule"/>
</dbReference>
<feature type="signal peptide" evidence="7">
    <location>
        <begin position="1"/>
        <end position="24"/>
    </location>
</feature>
<feature type="domain" description="PPIase FKBP-type" evidence="8">
    <location>
        <begin position="73"/>
        <end position="160"/>
    </location>
</feature>
<dbReference type="InterPro" id="IPR001179">
    <property type="entry name" value="PPIase_FKBP_dom"/>
</dbReference>
<dbReference type="Proteomes" id="UP000032671">
    <property type="component" value="Unassembled WGS sequence"/>
</dbReference>
<evidence type="ECO:0000259" key="8">
    <source>
        <dbReference type="PROSITE" id="PS50059"/>
    </source>
</evidence>
<dbReference type="EMBL" id="BAMV01000001">
    <property type="protein sequence ID" value="GAN58988.1"/>
    <property type="molecule type" value="Genomic_DNA"/>
</dbReference>
<comment type="caution">
    <text evidence="11">The sequence shown here is derived from an EMBL/GenBank/DDBJ whole genome shotgun (WGS) entry which is preliminary data.</text>
</comment>
<evidence type="ECO:0000256" key="3">
    <source>
        <dbReference type="ARBA" id="ARBA00023110"/>
    </source>
</evidence>
<organism evidence="11 13">
    <name type="scientific">Acetobacter cibinongensis</name>
    <dbReference type="NCBI Taxonomy" id="146475"/>
    <lineage>
        <taxon>Bacteria</taxon>
        <taxon>Pseudomonadati</taxon>
        <taxon>Pseudomonadota</taxon>
        <taxon>Alphaproteobacteria</taxon>
        <taxon>Acetobacterales</taxon>
        <taxon>Acetobacteraceae</taxon>
        <taxon>Acetobacter</taxon>
    </lineage>
</organism>
<evidence type="ECO:0000256" key="1">
    <source>
        <dbReference type="ARBA" id="ARBA00000971"/>
    </source>
</evidence>
<evidence type="ECO:0000313" key="13">
    <source>
        <dbReference type="Proteomes" id="UP000196086"/>
    </source>
</evidence>
<keyword evidence="7" id="KW-0732">Signal</keyword>
<dbReference type="Proteomes" id="UP000196086">
    <property type="component" value="Unassembled WGS sequence"/>
</dbReference>
<dbReference type="Pfam" id="PF00254">
    <property type="entry name" value="FKBP_C"/>
    <property type="match status" value="1"/>
</dbReference>
<reference evidence="9 12" key="1">
    <citation type="submission" date="2012-11" db="EMBL/GenBank/DDBJ databases">
        <title>Whole genome sequence of Acetobacter cibinongensis 4H-1.</title>
        <authorList>
            <person name="Azuma Y."/>
            <person name="Higashiura N."/>
            <person name="Hirakawa H."/>
            <person name="Matsushita K."/>
        </authorList>
    </citation>
    <scope>NUCLEOTIDE SEQUENCE [LARGE SCALE GENOMIC DNA]</scope>
    <source>
        <strain evidence="9 12">4H-1</strain>
    </source>
</reference>
<keyword evidence="3 5" id="KW-0697">Rotamase</keyword>
<gene>
    <name evidence="9" type="ORF">Abci_001_004</name>
    <name evidence="10" type="ORF">ACI01nite_14540</name>
    <name evidence="11" type="ORF">HK14_04025</name>
</gene>
<comment type="catalytic activity">
    <reaction evidence="1 5 6">
        <text>[protein]-peptidylproline (omega=180) = [protein]-peptidylproline (omega=0)</text>
        <dbReference type="Rhea" id="RHEA:16237"/>
        <dbReference type="Rhea" id="RHEA-COMP:10747"/>
        <dbReference type="Rhea" id="RHEA-COMP:10748"/>
        <dbReference type="ChEBI" id="CHEBI:83833"/>
        <dbReference type="ChEBI" id="CHEBI:83834"/>
        <dbReference type="EC" id="5.2.1.8"/>
    </reaction>
</comment>
<dbReference type="OrthoDB" id="9812109at2"/>
<dbReference type="SUPFAM" id="SSF54534">
    <property type="entry name" value="FKBP-like"/>
    <property type="match status" value="1"/>
</dbReference>
<sequence length="163" mass="17934">MTRRFKLIPYMLAASMAVSLTACGGHKDDDVELTPQQTMAKLRAEPGVVTLKDGLAYKVIKSGPKDGEQPRVGDMMMVIYEGRLPDGSIFDSSEQHGDGAYMQMPLQGLVQGWMEAMPMMHVGDTWMLYVPPELGYGHKAMGVIPSDSPLIFRIQILGVDHAH</sequence>
<keyword evidence="14" id="KW-1185">Reference proteome</keyword>
<evidence type="ECO:0000313" key="9">
    <source>
        <dbReference type="EMBL" id="GAN58988.1"/>
    </source>
</evidence>
<dbReference type="Proteomes" id="UP000321891">
    <property type="component" value="Unassembled WGS sequence"/>
</dbReference>
<evidence type="ECO:0000313" key="10">
    <source>
        <dbReference type="EMBL" id="GEL58852.1"/>
    </source>
</evidence>
<evidence type="ECO:0000313" key="14">
    <source>
        <dbReference type="Proteomes" id="UP000321891"/>
    </source>
</evidence>
<protein>
    <recommendedName>
        <fullName evidence="6">Peptidyl-prolyl cis-trans isomerase</fullName>
        <ecNumber evidence="6">5.2.1.8</ecNumber>
    </recommendedName>
</protein>
<keyword evidence="4 5" id="KW-0413">Isomerase</keyword>
<accession>A0A1Z5YYM2</accession>
<dbReference type="RefSeq" id="WP_048837102.1">
    <property type="nucleotide sequence ID" value="NZ_BAMV01000001.1"/>
</dbReference>
<evidence type="ECO:0000256" key="4">
    <source>
        <dbReference type="ARBA" id="ARBA00023235"/>
    </source>
</evidence>
<name>A0A1Z5YYM2_9PROT</name>
<reference evidence="10 14" key="3">
    <citation type="submission" date="2019-07" db="EMBL/GenBank/DDBJ databases">
        <title>Whole genome shotgun sequence of Acetobacter cibinongensis NBRC 16605.</title>
        <authorList>
            <person name="Hosoyama A."/>
            <person name="Uohara A."/>
            <person name="Ohji S."/>
            <person name="Ichikawa N."/>
        </authorList>
    </citation>
    <scope>NUCLEOTIDE SEQUENCE [LARGE SCALE GENOMIC DNA]</scope>
    <source>
        <strain evidence="10 14">NBRC 16605</strain>
    </source>
</reference>